<dbReference type="Proteomes" id="UP001314170">
    <property type="component" value="Unassembled WGS sequence"/>
</dbReference>
<evidence type="ECO:0000256" key="4">
    <source>
        <dbReference type="ARBA" id="ARBA00022989"/>
    </source>
</evidence>
<evidence type="ECO:0000256" key="7">
    <source>
        <dbReference type="SAM" id="Phobius"/>
    </source>
</evidence>
<dbReference type="EMBL" id="CAWUPB010000850">
    <property type="protein sequence ID" value="CAK7325546.1"/>
    <property type="molecule type" value="Genomic_DNA"/>
</dbReference>
<evidence type="ECO:0000313" key="8">
    <source>
        <dbReference type="EMBL" id="CAK7325546.1"/>
    </source>
</evidence>
<dbReference type="GO" id="GO:0022857">
    <property type="term" value="F:transmembrane transporter activity"/>
    <property type="evidence" value="ECO:0007669"/>
    <property type="project" value="InterPro"/>
</dbReference>
<sequence length="217" mass="23975">MESVATTSIEDGQTPSTESKRGGSHDCETPSQLQYAFLFVALALSSLGLGGTRFTNATMGADQFDKPNNQGSFFSWYCFALYLASAMSCTTIIYIQDSVSWGLGFGICVISNVIGLAKPFVFVGKMVLWAHQAERKSFRDHCSSIKIEGDRLLDGSNARSWWLCTVEEVKDLKTLIKTMPLWSTGVISDRGVELRVLSNYRNFKRQVDEASGLVHDS</sequence>
<reference evidence="8 9" key="1">
    <citation type="submission" date="2024-01" db="EMBL/GenBank/DDBJ databases">
        <authorList>
            <person name="Waweru B."/>
        </authorList>
    </citation>
    <scope>NUCLEOTIDE SEQUENCE [LARGE SCALE GENOMIC DNA]</scope>
</reference>
<evidence type="ECO:0000256" key="2">
    <source>
        <dbReference type="ARBA" id="ARBA00005982"/>
    </source>
</evidence>
<keyword evidence="9" id="KW-1185">Reference proteome</keyword>
<keyword evidence="4 7" id="KW-1133">Transmembrane helix</keyword>
<dbReference type="InterPro" id="IPR000109">
    <property type="entry name" value="POT_fam"/>
</dbReference>
<dbReference type="InterPro" id="IPR036259">
    <property type="entry name" value="MFS_trans_sf"/>
</dbReference>
<keyword evidence="3 7" id="KW-0812">Transmembrane</keyword>
<gene>
    <name evidence="8" type="ORF">DCAF_LOCUS3226</name>
</gene>
<feature type="compositionally biased region" description="Basic and acidic residues" evidence="6">
    <location>
        <begin position="18"/>
        <end position="27"/>
    </location>
</feature>
<evidence type="ECO:0000313" key="9">
    <source>
        <dbReference type="Proteomes" id="UP001314170"/>
    </source>
</evidence>
<organism evidence="8 9">
    <name type="scientific">Dovyalis caffra</name>
    <dbReference type="NCBI Taxonomy" id="77055"/>
    <lineage>
        <taxon>Eukaryota</taxon>
        <taxon>Viridiplantae</taxon>
        <taxon>Streptophyta</taxon>
        <taxon>Embryophyta</taxon>
        <taxon>Tracheophyta</taxon>
        <taxon>Spermatophyta</taxon>
        <taxon>Magnoliopsida</taxon>
        <taxon>eudicotyledons</taxon>
        <taxon>Gunneridae</taxon>
        <taxon>Pentapetalae</taxon>
        <taxon>rosids</taxon>
        <taxon>fabids</taxon>
        <taxon>Malpighiales</taxon>
        <taxon>Salicaceae</taxon>
        <taxon>Flacourtieae</taxon>
        <taxon>Dovyalis</taxon>
    </lineage>
</organism>
<dbReference type="GO" id="GO:0016020">
    <property type="term" value="C:membrane"/>
    <property type="evidence" value="ECO:0007669"/>
    <property type="project" value="UniProtKB-SubCell"/>
</dbReference>
<comment type="similarity">
    <text evidence="2">Belongs to the major facilitator superfamily. Proton-dependent oligopeptide transporter (POT/PTR) (TC 2.A.17) family.</text>
</comment>
<evidence type="ECO:0000256" key="6">
    <source>
        <dbReference type="SAM" id="MobiDB-lite"/>
    </source>
</evidence>
<dbReference type="Pfam" id="PF00854">
    <property type="entry name" value="PTR2"/>
    <property type="match status" value="1"/>
</dbReference>
<feature type="transmembrane region" description="Helical" evidence="7">
    <location>
        <begin position="33"/>
        <end position="52"/>
    </location>
</feature>
<feature type="transmembrane region" description="Helical" evidence="7">
    <location>
        <begin position="73"/>
        <end position="95"/>
    </location>
</feature>
<proteinExistence type="inferred from homology"/>
<accession>A0AAV1QVR0</accession>
<evidence type="ECO:0000256" key="5">
    <source>
        <dbReference type="ARBA" id="ARBA00023136"/>
    </source>
</evidence>
<evidence type="ECO:0000256" key="3">
    <source>
        <dbReference type="ARBA" id="ARBA00022692"/>
    </source>
</evidence>
<evidence type="ECO:0000256" key="1">
    <source>
        <dbReference type="ARBA" id="ARBA00004141"/>
    </source>
</evidence>
<name>A0AAV1QVR0_9ROSI</name>
<dbReference type="AlphaFoldDB" id="A0AAV1QVR0"/>
<keyword evidence="5 7" id="KW-0472">Membrane</keyword>
<comment type="caution">
    <text evidence="8">The sequence shown here is derived from an EMBL/GenBank/DDBJ whole genome shotgun (WGS) entry which is preliminary data.</text>
</comment>
<comment type="subcellular location">
    <subcellularLocation>
        <location evidence="1">Membrane</location>
        <topology evidence="1">Multi-pass membrane protein</topology>
    </subcellularLocation>
</comment>
<feature type="region of interest" description="Disordered" evidence="6">
    <location>
        <begin position="1"/>
        <end position="27"/>
    </location>
</feature>
<feature type="compositionally biased region" description="Polar residues" evidence="6">
    <location>
        <begin position="1"/>
        <end position="17"/>
    </location>
</feature>
<protein>
    <submittedName>
        <fullName evidence="8">Uncharacterized protein</fullName>
    </submittedName>
</protein>
<feature type="transmembrane region" description="Helical" evidence="7">
    <location>
        <begin position="101"/>
        <end position="129"/>
    </location>
</feature>
<dbReference type="SUPFAM" id="SSF103473">
    <property type="entry name" value="MFS general substrate transporter"/>
    <property type="match status" value="1"/>
</dbReference>
<dbReference type="Gene3D" id="1.20.1250.20">
    <property type="entry name" value="MFS general substrate transporter like domains"/>
    <property type="match status" value="1"/>
</dbReference>
<dbReference type="PANTHER" id="PTHR11654">
    <property type="entry name" value="OLIGOPEPTIDE TRANSPORTER-RELATED"/>
    <property type="match status" value="1"/>
</dbReference>